<proteinExistence type="predicted"/>
<evidence type="ECO:0000313" key="1">
    <source>
        <dbReference type="EMBL" id="ONI37541.1"/>
    </source>
</evidence>
<accession>A0ACC8X7E3</accession>
<keyword evidence="2" id="KW-1185">Reference proteome</keyword>
<dbReference type="Proteomes" id="UP000188605">
    <property type="component" value="Unassembled WGS sequence"/>
</dbReference>
<reference evidence="1" key="1">
    <citation type="submission" date="2016-08" db="EMBL/GenBank/DDBJ databases">
        <authorList>
            <person name="Ngugi D.K."/>
            <person name="Miyake S."/>
            <person name="Stingl U."/>
        </authorList>
    </citation>
    <scope>NUCLEOTIDE SEQUENCE</scope>
    <source>
        <strain evidence="1">SCG-B11WGA-EpuloA1</strain>
    </source>
</reference>
<comment type="caution">
    <text evidence="1">The sequence shown here is derived from an EMBL/GenBank/DDBJ whole genome shotgun (WGS) entry which is preliminary data.</text>
</comment>
<protein>
    <submittedName>
        <fullName evidence="1">Uncharacterized protein</fullName>
    </submittedName>
</protein>
<gene>
    <name evidence="1" type="ORF">AN396_12815</name>
</gene>
<evidence type="ECO:0000313" key="2">
    <source>
        <dbReference type="Proteomes" id="UP000188605"/>
    </source>
</evidence>
<sequence>MHLQFSKEKGSILLSVVVISMVINLLVLSMVTRIRMHHDNVYINKGAESLKNNVNTMSNIILMDMNKNLEALNSTTFLLEENKDEKLIILYKMYEIILANYFQHKYLQYYNPNQINYQIVGNNILKLSAVNHIYKASLHEDVQDKMINYRMIEDYYNNSIESVDLNEIFLVIEVTGDILNVGTNNKARCVQTIEVGYEDIIKGIHYETKENEITINQAPKMILKCKYNQYINN</sequence>
<organism evidence="1 2">
    <name type="scientific">Candidatus Epulonipiscium fishelsonii</name>
    <dbReference type="NCBI Taxonomy" id="77094"/>
    <lineage>
        <taxon>Bacteria</taxon>
        <taxon>Bacillati</taxon>
        <taxon>Bacillota</taxon>
        <taxon>Clostridia</taxon>
        <taxon>Lachnospirales</taxon>
        <taxon>Lachnospiraceae</taxon>
        <taxon>Candidatus Epulonipiscium</taxon>
    </lineage>
</organism>
<name>A0ACC8X7E3_9FIRM</name>
<dbReference type="EMBL" id="LJDB01000109">
    <property type="protein sequence ID" value="ONI37541.1"/>
    <property type="molecule type" value="Genomic_DNA"/>
</dbReference>